<sequence>MLQHPSTDYYELSSVAIKQTPPTFSPQSGGGGGGVGDGGTGGGGGALGINSNNNNNNNSNSVNNNNNNNTGSVPSDADLELIAQNGSAADRESLPSFGFTQEQVACVCEHIWAMIPIKFE</sequence>
<dbReference type="EnsemblMetazoa" id="ACOM031851-RA">
    <property type="protein sequence ID" value="ACOM031851-PA.1"/>
    <property type="gene ID" value="ACOM031851"/>
</dbReference>
<protein>
    <submittedName>
        <fullName evidence="2">Uncharacterized protein</fullName>
    </submittedName>
</protein>
<dbReference type="Proteomes" id="UP000075882">
    <property type="component" value="Unassembled WGS sequence"/>
</dbReference>
<dbReference type="AlphaFoldDB" id="A0A8W7PIU6"/>
<feature type="compositionally biased region" description="Low complexity" evidence="1">
    <location>
        <begin position="48"/>
        <end position="72"/>
    </location>
</feature>
<feature type="compositionally biased region" description="Gly residues" evidence="1">
    <location>
        <begin position="28"/>
        <end position="47"/>
    </location>
</feature>
<accession>A0A8W7PIU6</accession>
<dbReference type="VEuPathDB" id="VectorBase:ACON2_036167"/>
<organism evidence="2">
    <name type="scientific">Anopheles coluzzii</name>
    <name type="common">African malaria mosquito</name>
    <dbReference type="NCBI Taxonomy" id="1518534"/>
    <lineage>
        <taxon>Eukaryota</taxon>
        <taxon>Metazoa</taxon>
        <taxon>Ecdysozoa</taxon>
        <taxon>Arthropoda</taxon>
        <taxon>Hexapoda</taxon>
        <taxon>Insecta</taxon>
        <taxon>Pterygota</taxon>
        <taxon>Neoptera</taxon>
        <taxon>Endopterygota</taxon>
        <taxon>Diptera</taxon>
        <taxon>Nematocera</taxon>
        <taxon>Culicoidea</taxon>
        <taxon>Culicidae</taxon>
        <taxon>Anophelinae</taxon>
        <taxon>Anopheles</taxon>
    </lineage>
</organism>
<proteinExistence type="predicted"/>
<feature type="compositionally biased region" description="Polar residues" evidence="1">
    <location>
        <begin position="16"/>
        <end position="27"/>
    </location>
</feature>
<feature type="region of interest" description="Disordered" evidence="1">
    <location>
        <begin position="14"/>
        <end position="86"/>
    </location>
</feature>
<reference evidence="2" key="1">
    <citation type="submission" date="2022-08" db="UniProtKB">
        <authorList>
            <consortium name="EnsemblMetazoa"/>
        </authorList>
    </citation>
    <scope>IDENTIFICATION</scope>
</reference>
<evidence type="ECO:0000256" key="1">
    <source>
        <dbReference type="SAM" id="MobiDB-lite"/>
    </source>
</evidence>
<evidence type="ECO:0000313" key="2">
    <source>
        <dbReference type="EnsemblMetazoa" id="ACOM031851-PA.1"/>
    </source>
</evidence>
<name>A0A8W7PIU6_ANOCL</name>